<dbReference type="Gene3D" id="3.30.540.10">
    <property type="entry name" value="Fructose-1,6-Bisphosphatase, subunit A, domain 1"/>
    <property type="match status" value="1"/>
</dbReference>
<feature type="binding site" evidence="4">
    <location>
        <position position="225"/>
    </location>
    <ligand>
        <name>Mg(2+)</name>
        <dbReference type="ChEBI" id="CHEBI:18420"/>
        <label>2</label>
    </ligand>
</feature>
<reference evidence="5" key="1">
    <citation type="submission" date="2022-11" db="EMBL/GenBank/DDBJ databases">
        <title>High-quality draft genome sequence of Galbibacter sp. strain CMA-7.</title>
        <authorList>
            <person name="Wei L."/>
            <person name="Dong C."/>
            <person name="Shao Z."/>
        </authorList>
    </citation>
    <scope>NUCLEOTIDE SEQUENCE</scope>
    <source>
        <strain evidence="5">CMA-7</strain>
    </source>
</reference>
<dbReference type="Proteomes" id="UP001153642">
    <property type="component" value="Unassembled WGS sequence"/>
</dbReference>
<dbReference type="InterPro" id="IPR000760">
    <property type="entry name" value="Inositol_monophosphatase-like"/>
</dbReference>
<dbReference type="InterPro" id="IPR020583">
    <property type="entry name" value="Inositol_monoP_metal-BS"/>
</dbReference>
<evidence type="ECO:0000313" key="6">
    <source>
        <dbReference type="Proteomes" id="UP001153642"/>
    </source>
</evidence>
<feature type="binding site" evidence="4">
    <location>
        <position position="67"/>
    </location>
    <ligand>
        <name>substrate</name>
    </ligand>
</feature>
<evidence type="ECO:0000256" key="4">
    <source>
        <dbReference type="HAMAP-Rule" id="MF_02095"/>
    </source>
</evidence>
<protein>
    <recommendedName>
        <fullName evidence="4">3'(2'),5'-bisphosphate nucleotidase CysQ</fullName>
        <ecNumber evidence="4">3.1.3.7</ecNumber>
    </recommendedName>
    <alternativeName>
        <fullName evidence="4">3'(2'),5-bisphosphonucleoside 3'(2')-phosphohydrolase</fullName>
    </alternativeName>
    <alternativeName>
        <fullName evidence="4">3'-phosphoadenosine 5'-phosphate phosphatase</fullName>
        <shortName evidence="4">PAP phosphatase</shortName>
    </alternativeName>
</protein>
<dbReference type="Gene3D" id="3.40.190.80">
    <property type="match status" value="1"/>
</dbReference>
<feature type="binding site" evidence="4">
    <location>
        <position position="67"/>
    </location>
    <ligand>
        <name>Mg(2+)</name>
        <dbReference type="ChEBI" id="CHEBI:18420"/>
        <label>1</label>
    </ligand>
</feature>
<keyword evidence="4" id="KW-1003">Cell membrane</keyword>
<keyword evidence="4 5" id="KW-0378">Hydrolase</keyword>
<feature type="binding site" evidence="4">
    <location>
        <begin position="89"/>
        <end position="92"/>
    </location>
    <ligand>
        <name>substrate</name>
    </ligand>
</feature>
<dbReference type="PRINTS" id="PR00377">
    <property type="entry name" value="IMPHPHTASES"/>
</dbReference>
<dbReference type="NCBIfam" id="TIGR01331">
    <property type="entry name" value="bisphos_cysQ"/>
    <property type="match status" value="1"/>
</dbReference>
<dbReference type="EMBL" id="JAPMUA010000001">
    <property type="protein sequence ID" value="MDG3584753.1"/>
    <property type="molecule type" value="Genomic_DNA"/>
</dbReference>
<dbReference type="HAMAP" id="MF_02095">
    <property type="entry name" value="CysQ"/>
    <property type="match status" value="1"/>
</dbReference>
<comment type="catalytic activity">
    <reaction evidence="1 4">
        <text>adenosine 3',5'-bisphosphate + H2O = AMP + phosphate</text>
        <dbReference type="Rhea" id="RHEA:10040"/>
        <dbReference type="ChEBI" id="CHEBI:15377"/>
        <dbReference type="ChEBI" id="CHEBI:43474"/>
        <dbReference type="ChEBI" id="CHEBI:58343"/>
        <dbReference type="ChEBI" id="CHEBI:456215"/>
        <dbReference type="EC" id="3.1.3.7"/>
    </reaction>
</comment>
<keyword evidence="4" id="KW-0472">Membrane</keyword>
<feature type="binding site" evidence="4">
    <location>
        <position position="87"/>
    </location>
    <ligand>
        <name>Mg(2+)</name>
        <dbReference type="ChEBI" id="CHEBI:18420"/>
        <label>2</label>
    </ligand>
</feature>
<feature type="binding site" evidence="4">
    <location>
        <position position="90"/>
    </location>
    <ligand>
        <name>Mg(2+)</name>
        <dbReference type="ChEBI" id="CHEBI:18420"/>
        <label>2</label>
    </ligand>
</feature>
<dbReference type="InterPro" id="IPR006240">
    <property type="entry name" value="CysQ"/>
</dbReference>
<evidence type="ECO:0000256" key="1">
    <source>
        <dbReference type="ARBA" id="ARBA00001625"/>
    </source>
</evidence>
<feature type="binding site" evidence="4">
    <location>
        <position position="87"/>
    </location>
    <ligand>
        <name>Mg(2+)</name>
        <dbReference type="ChEBI" id="CHEBI:18420"/>
        <label>1</label>
    </ligand>
</feature>
<evidence type="ECO:0000313" key="5">
    <source>
        <dbReference type="EMBL" id="MDG3584753.1"/>
    </source>
</evidence>
<accession>A0ABT6FNB0</accession>
<dbReference type="PANTHER" id="PTHR43028:SF5">
    <property type="entry name" value="3'(2'),5'-BISPHOSPHATE NUCLEOTIDASE 1"/>
    <property type="match status" value="1"/>
</dbReference>
<dbReference type="SUPFAM" id="SSF56655">
    <property type="entry name" value="Carbohydrate phosphatase"/>
    <property type="match status" value="1"/>
</dbReference>
<keyword evidence="3 4" id="KW-0460">Magnesium</keyword>
<dbReference type="PANTHER" id="PTHR43028">
    <property type="entry name" value="3'(2'),5'-BISPHOSPHATE NUCLEOTIDASE 1"/>
    <property type="match status" value="1"/>
</dbReference>
<organism evidence="5 6">
    <name type="scientific">Galbibacter pacificus</name>
    <dbReference type="NCBI Taxonomy" id="2996052"/>
    <lineage>
        <taxon>Bacteria</taxon>
        <taxon>Pseudomonadati</taxon>
        <taxon>Bacteroidota</taxon>
        <taxon>Flavobacteriia</taxon>
        <taxon>Flavobacteriales</taxon>
        <taxon>Flavobacteriaceae</taxon>
        <taxon>Galbibacter</taxon>
    </lineage>
</organism>
<comment type="caution">
    <text evidence="5">The sequence shown here is derived from an EMBL/GenBank/DDBJ whole genome shotgun (WGS) entry which is preliminary data.</text>
</comment>
<evidence type="ECO:0000256" key="2">
    <source>
        <dbReference type="ARBA" id="ARBA00022723"/>
    </source>
</evidence>
<comment type="function">
    <text evidence="4">Converts adenosine-3',5'-bisphosphate (PAP) to AMP.</text>
</comment>
<evidence type="ECO:0000256" key="3">
    <source>
        <dbReference type="ARBA" id="ARBA00022842"/>
    </source>
</evidence>
<dbReference type="PROSITE" id="PS00629">
    <property type="entry name" value="IMP_1"/>
    <property type="match status" value="1"/>
</dbReference>
<feature type="binding site" evidence="4">
    <location>
        <position position="225"/>
    </location>
    <ligand>
        <name>substrate</name>
    </ligand>
</feature>
<dbReference type="CDD" id="cd01638">
    <property type="entry name" value="CysQ"/>
    <property type="match status" value="1"/>
</dbReference>
<comment type="subcellular location">
    <subcellularLocation>
        <location evidence="4">Cell membrane</location>
        <topology evidence="4">Peripheral membrane protein</topology>
        <orientation evidence="4">Cytoplasmic side</orientation>
    </subcellularLocation>
</comment>
<keyword evidence="2 4" id="KW-0479">Metal-binding</keyword>
<dbReference type="InterPro" id="IPR050725">
    <property type="entry name" value="CysQ/Inositol_MonoPase"/>
</dbReference>
<dbReference type="EC" id="3.1.3.7" evidence="4"/>
<proteinExistence type="inferred from homology"/>
<dbReference type="GO" id="GO:0008441">
    <property type="term" value="F:3'(2'),5'-bisphosphate nucleotidase activity"/>
    <property type="evidence" value="ECO:0007669"/>
    <property type="project" value="UniProtKB-EC"/>
</dbReference>
<comment type="cofactor">
    <cofactor evidence="4">
        <name>Mg(2+)</name>
        <dbReference type="ChEBI" id="CHEBI:18420"/>
    </cofactor>
</comment>
<comment type="similarity">
    <text evidence="4">Belongs to the inositol monophosphatase superfamily. CysQ family.</text>
</comment>
<dbReference type="RefSeq" id="WP_277898511.1">
    <property type="nucleotide sequence ID" value="NZ_JAPMUA010000001.1"/>
</dbReference>
<feature type="binding site" evidence="4">
    <location>
        <position position="89"/>
    </location>
    <ligand>
        <name>Mg(2+)</name>
        <dbReference type="ChEBI" id="CHEBI:18420"/>
        <label>1</label>
    </ligand>
</feature>
<gene>
    <name evidence="4 5" type="primary">cysQ</name>
    <name evidence="5" type="ORF">OSR52_02650</name>
</gene>
<name>A0ABT6FNB0_9FLAO</name>
<dbReference type="Pfam" id="PF00459">
    <property type="entry name" value="Inositol_P"/>
    <property type="match status" value="1"/>
</dbReference>
<sequence length="264" mass="29221">MNIENKLIQIAIKAAVRAGINIMEVYNGADFDVSLKADNSPITKADKRANKIITQILSTTGIPIISEENSIIDYRVRKHWEQCWIVDPLDGTKEFVKRNGEFTVNIALVKNQKPILGVVYVPVTKALYYGVVPKEKAYKTILDNPSEEFFISGQELSGPEKNSSTIKIVGSKSHMSSATKRIISAIKKGSKKVEMVSVGSSLKFCLLAEGKATIYPRYSPTMEWDTAAGHALCSAIGLRVLNAETQDPLRYNKKELINPSFIVN</sequence>
<keyword evidence="6" id="KW-1185">Reference proteome</keyword>